<reference evidence="1" key="1">
    <citation type="journal article" date="2019" name="Toxins">
        <title>Detection of Abrin-Like and Prepropulchellin-Like Toxin Genes and Transcripts Using Whole Genome Sequencing and Full-Length Transcript Sequencing of Abrus precatorius.</title>
        <authorList>
            <person name="Hovde B.T."/>
            <person name="Daligault H.E."/>
            <person name="Hanschen E.R."/>
            <person name="Kunde Y.A."/>
            <person name="Johnson M.B."/>
            <person name="Starkenburg S.R."/>
            <person name="Johnson S.L."/>
        </authorList>
    </citation>
    <scope>NUCLEOTIDE SEQUENCE [LARGE SCALE GENOMIC DNA]</scope>
</reference>
<sequence>MKIERKIFKNIQNLHLLNQRQQKNVERTIFLPFPQRAIQPSKKSEETDKEILETFRKVEVNILLLDAIKQIPRYAKFLKDLCIHRRRLKGNERPIGVIIQLVNRSTTHPVGLVEDVLVRVNDLIFLTDFYILDKESVKSIASIILGRQFLKTARTKIDVHVGTITMDFGDNIVEYDVLSTTSTVESNPRDMNVAKIITNEGAKSLPSMKQLPTLQLKPLHEHMKYAYLETNEKLPVIISNKLDIDSEERLLEAIKKHKRAIC</sequence>
<dbReference type="Gene3D" id="2.40.70.10">
    <property type="entry name" value="Acid Proteases"/>
    <property type="match status" value="1"/>
</dbReference>
<dbReference type="AlphaFoldDB" id="A0A8B8LP37"/>
<reference evidence="2" key="2">
    <citation type="submission" date="2025-08" db="UniProtKB">
        <authorList>
            <consortium name="RefSeq"/>
        </authorList>
    </citation>
    <scope>IDENTIFICATION</scope>
    <source>
        <tissue evidence="2">Young leaves</tissue>
    </source>
</reference>
<name>A0A8B8LP37_ABRPR</name>
<evidence type="ECO:0000313" key="2">
    <source>
        <dbReference type="RefSeq" id="XP_027357173.1"/>
    </source>
</evidence>
<evidence type="ECO:0000313" key="1">
    <source>
        <dbReference type="Proteomes" id="UP000694853"/>
    </source>
</evidence>
<dbReference type="PANTHER" id="PTHR33067">
    <property type="entry name" value="RNA-DIRECTED DNA POLYMERASE-RELATED"/>
    <property type="match status" value="1"/>
</dbReference>
<proteinExistence type="predicted"/>
<gene>
    <name evidence="2" type="primary">LOC113866545</name>
</gene>
<accession>A0A8B8LP37</accession>
<keyword evidence="1" id="KW-1185">Reference proteome</keyword>
<organism evidence="1 2">
    <name type="scientific">Abrus precatorius</name>
    <name type="common">Indian licorice</name>
    <name type="synonym">Glycine abrus</name>
    <dbReference type="NCBI Taxonomy" id="3816"/>
    <lineage>
        <taxon>Eukaryota</taxon>
        <taxon>Viridiplantae</taxon>
        <taxon>Streptophyta</taxon>
        <taxon>Embryophyta</taxon>
        <taxon>Tracheophyta</taxon>
        <taxon>Spermatophyta</taxon>
        <taxon>Magnoliopsida</taxon>
        <taxon>eudicotyledons</taxon>
        <taxon>Gunneridae</taxon>
        <taxon>Pentapetalae</taxon>
        <taxon>rosids</taxon>
        <taxon>fabids</taxon>
        <taxon>Fabales</taxon>
        <taxon>Fabaceae</taxon>
        <taxon>Papilionoideae</taxon>
        <taxon>50 kb inversion clade</taxon>
        <taxon>NPAAA clade</taxon>
        <taxon>indigoferoid/millettioid clade</taxon>
        <taxon>Abreae</taxon>
        <taxon>Abrus</taxon>
    </lineage>
</organism>
<dbReference type="InterPro" id="IPR021109">
    <property type="entry name" value="Peptidase_aspartic_dom_sf"/>
</dbReference>
<dbReference type="CDD" id="cd00303">
    <property type="entry name" value="retropepsin_like"/>
    <property type="match status" value="1"/>
</dbReference>
<dbReference type="PANTHER" id="PTHR33067:SF15">
    <property type="entry name" value="RNA-DIRECTED DNA POLYMERASE"/>
    <property type="match status" value="1"/>
</dbReference>
<dbReference type="KEGG" id="aprc:113866545"/>
<dbReference type="OrthoDB" id="1434404at2759"/>
<protein>
    <submittedName>
        <fullName evidence="2">Uncharacterized protein LOC113866545</fullName>
    </submittedName>
</protein>
<dbReference type="RefSeq" id="XP_027357173.1">
    <property type="nucleotide sequence ID" value="XM_027501372.1"/>
</dbReference>
<dbReference type="GeneID" id="113866545"/>
<dbReference type="Proteomes" id="UP000694853">
    <property type="component" value="Unplaced"/>
</dbReference>